<dbReference type="GO" id="GO:0016705">
    <property type="term" value="F:oxidoreductase activity, acting on paired donors, with incorporation or reduction of molecular oxygen"/>
    <property type="evidence" value="ECO:0007669"/>
    <property type="project" value="InterPro"/>
</dbReference>
<dbReference type="AlphaFoldDB" id="A0A1L2D745"/>
<dbReference type="GO" id="GO:0004497">
    <property type="term" value="F:monooxygenase activity"/>
    <property type="evidence" value="ECO:0007669"/>
    <property type="project" value="UniProtKB-KW"/>
</dbReference>
<comment type="similarity">
    <text evidence="1 8">Belongs to the cytochrome P450 family.</text>
</comment>
<evidence type="ECO:0000256" key="3">
    <source>
        <dbReference type="ARBA" id="ARBA00022723"/>
    </source>
</evidence>
<evidence type="ECO:0000256" key="1">
    <source>
        <dbReference type="ARBA" id="ARBA00010617"/>
    </source>
</evidence>
<protein>
    <submittedName>
        <fullName evidence="9">ABA-8-hydroxylase</fullName>
    </submittedName>
</protein>
<dbReference type="EMBL" id="KR148944">
    <property type="protein sequence ID" value="AMR99693.1"/>
    <property type="molecule type" value="mRNA"/>
</dbReference>
<reference evidence="9" key="1">
    <citation type="submission" date="2015-04" db="EMBL/GenBank/DDBJ databases">
        <title>Transcriptome sequencing and comparative analysis of Scrippsiella trochoidea.</title>
        <authorList>
            <person name="Deng Y."/>
            <person name="Tang Y."/>
        </authorList>
    </citation>
    <scope>NUCLEOTIDE SEQUENCE</scope>
</reference>
<evidence type="ECO:0000256" key="6">
    <source>
        <dbReference type="ARBA" id="ARBA00023033"/>
    </source>
</evidence>
<dbReference type="InterPro" id="IPR017972">
    <property type="entry name" value="Cyt_P450_CS"/>
</dbReference>
<evidence type="ECO:0000256" key="5">
    <source>
        <dbReference type="ARBA" id="ARBA00023004"/>
    </source>
</evidence>
<evidence type="ECO:0000313" key="9">
    <source>
        <dbReference type="EMBL" id="AMR99693.1"/>
    </source>
</evidence>
<evidence type="ECO:0000256" key="4">
    <source>
        <dbReference type="ARBA" id="ARBA00023002"/>
    </source>
</evidence>
<dbReference type="Gene3D" id="1.10.630.10">
    <property type="entry name" value="Cytochrome P450"/>
    <property type="match status" value="1"/>
</dbReference>
<accession>A0A1L2D745</accession>
<proteinExistence type="evidence at transcript level"/>
<evidence type="ECO:0000256" key="8">
    <source>
        <dbReference type="RuleBase" id="RU000461"/>
    </source>
</evidence>
<dbReference type="InterPro" id="IPR002401">
    <property type="entry name" value="Cyt_P450_E_grp-I"/>
</dbReference>
<evidence type="ECO:0000256" key="7">
    <source>
        <dbReference type="PIRSR" id="PIRSR602401-1"/>
    </source>
</evidence>
<dbReference type="PRINTS" id="PR00463">
    <property type="entry name" value="EP450I"/>
</dbReference>
<keyword evidence="3 7" id="KW-0479">Metal-binding</keyword>
<dbReference type="GO" id="GO:0005506">
    <property type="term" value="F:iron ion binding"/>
    <property type="evidence" value="ECO:0007669"/>
    <property type="project" value="InterPro"/>
</dbReference>
<dbReference type="SUPFAM" id="SSF48264">
    <property type="entry name" value="Cytochrome P450"/>
    <property type="match status" value="1"/>
</dbReference>
<feature type="binding site" description="axial binding residue" evidence="7">
    <location>
        <position position="371"/>
    </location>
    <ligand>
        <name>heme</name>
        <dbReference type="ChEBI" id="CHEBI:30413"/>
    </ligand>
    <ligandPart>
        <name>Fe</name>
        <dbReference type="ChEBI" id="CHEBI:18248"/>
    </ligandPart>
</feature>
<dbReference type="Pfam" id="PF00067">
    <property type="entry name" value="p450"/>
    <property type="match status" value="2"/>
</dbReference>
<keyword evidence="4 8" id="KW-0560">Oxidoreductase</keyword>
<dbReference type="PANTHER" id="PTHR24286:SF384">
    <property type="entry name" value="P450, PUTATIVE (EUROFUNG)-RELATED"/>
    <property type="match status" value="1"/>
</dbReference>
<dbReference type="GO" id="GO:0016125">
    <property type="term" value="P:sterol metabolic process"/>
    <property type="evidence" value="ECO:0007669"/>
    <property type="project" value="TreeGrafter"/>
</dbReference>
<organism evidence="9">
    <name type="scientific">Scrippsiella trochoidea</name>
    <name type="common">Dinoflagellate</name>
    <name type="synonym">Glenodinium trochoideum</name>
    <dbReference type="NCBI Taxonomy" id="71861"/>
    <lineage>
        <taxon>Eukaryota</taxon>
        <taxon>Sar</taxon>
        <taxon>Alveolata</taxon>
        <taxon>Dinophyceae</taxon>
        <taxon>Peridiniales</taxon>
        <taxon>Peridiniaceae</taxon>
        <taxon>Scrippsiella</taxon>
    </lineage>
</organism>
<dbReference type="PANTHER" id="PTHR24286">
    <property type="entry name" value="CYTOCHROME P450 26"/>
    <property type="match status" value="1"/>
</dbReference>
<dbReference type="PRINTS" id="PR00385">
    <property type="entry name" value="P450"/>
</dbReference>
<dbReference type="InterPro" id="IPR036396">
    <property type="entry name" value="Cyt_P450_sf"/>
</dbReference>
<comment type="cofactor">
    <cofactor evidence="7">
        <name>heme</name>
        <dbReference type="ChEBI" id="CHEBI:30413"/>
    </cofactor>
</comment>
<keyword evidence="5 7" id="KW-0408">Iron</keyword>
<keyword evidence="2 7" id="KW-0349">Heme</keyword>
<dbReference type="GO" id="GO:0020037">
    <property type="term" value="F:heme binding"/>
    <property type="evidence" value="ECO:0007669"/>
    <property type="project" value="InterPro"/>
</dbReference>
<dbReference type="PROSITE" id="PS00086">
    <property type="entry name" value="CYTOCHROME_P450"/>
    <property type="match status" value="1"/>
</dbReference>
<dbReference type="InterPro" id="IPR001128">
    <property type="entry name" value="Cyt_P450"/>
</dbReference>
<evidence type="ECO:0000256" key="2">
    <source>
        <dbReference type="ARBA" id="ARBA00022617"/>
    </source>
</evidence>
<keyword evidence="6 8" id="KW-0503">Monooxygenase</keyword>
<sequence>MPPGSLGLPIVGESLASIADPVKFVQDRKLRYGPIFKTNILFSPTVCLTGEHAKLFTKIPSIGWPQHWVDLLGWTAMAAINGPRHKFQRAIGNAAFTDQALASYVPKVEALTRKHLELWVAKSSMGPFDPHEDVKLYTFEIAEKILLGTSSGNDLGSMLKTFNTWLAGLEALVPFNLPFTCFGKAMQARSVLLKDYQRIIDQKRATGNLDGSDMLSLVMKEGKRGEPMTDEELKDFSINIMFAGHDTTKATVQTMLHFIQQKPAIREQLEEEISAVWDGKSPLTWEQTQTCQDGKCGRFCAEILRVVPVVNNIYRLVTEDTEFEGYIIPKGWKVTASIPELHSVEDIDLSVDHSSLKQLENCPFGMGHRMCIGYKFAKLELIIWLMCTLRNYQVSIEESKEFLFPFHYMSVKAAFSRKAS</sequence>
<name>A0A1L2D745_SCRTR</name>